<feature type="transmembrane region" description="Helical" evidence="1">
    <location>
        <begin position="7"/>
        <end position="28"/>
    </location>
</feature>
<organism evidence="2 3">
    <name type="scientific">Candidatus Roizmanbacteria bacterium GW2011_GWC2_37_13</name>
    <dbReference type="NCBI Taxonomy" id="1618486"/>
    <lineage>
        <taxon>Bacteria</taxon>
        <taxon>Candidatus Roizmaniibacteriota</taxon>
    </lineage>
</organism>
<feature type="transmembrane region" description="Helical" evidence="1">
    <location>
        <begin position="202"/>
        <end position="223"/>
    </location>
</feature>
<dbReference type="EMBL" id="LBSV01000001">
    <property type="protein sequence ID" value="KKQ26715.1"/>
    <property type="molecule type" value="Genomic_DNA"/>
</dbReference>
<feature type="transmembrane region" description="Helical" evidence="1">
    <location>
        <begin position="79"/>
        <end position="103"/>
    </location>
</feature>
<evidence type="ECO:0008006" key="4">
    <source>
        <dbReference type="Google" id="ProtNLM"/>
    </source>
</evidence>
<keyword evidence="1" id="KW-0812">Transmembrane</keyword>
<evidence type="ECO:0000313" key="2">
    <source>
        <dbReference type="EMBL" id="KKQ26715.1"/>
    </source>
</evidence>
<name>A0A0G0GKQ2_9BACT</name>
<evidence type="ECO:0000256" key="1">
    <source>
        <dbReference type="SAM" id="Phobius"/>
    </source>
</evidence>
<keyword evidence="1" id="KW-1133">Transmembrane helix</keyword>
<dbReference type="AlphaFoldDB" id="A0A0G0GKQ2"/>
<dbReference type="Proteomes" id="UP000034917">
    <property type="component" value="Unassembled WGS sequence"/>
</dbReference>
<reference evidence="2 3" key="1">
    <citation type="journal article" date="2015" name="Nature">
        <title>rRNA introns, odd ribosomes, and small enigmatic genomes across a large radiation of phyla.</title>
        <authorList>
            <person name="Brown C.T."/>
            <person name="Hug L.A."/>
            <person name="Thomas B.C."/>
            <person name="Sharon I."/>
            <person name="Castelle C.J."/>
            <person name="Singh A."/>
            <person name="Wilkins M.J."/>
            <person name="Williams K.H."/>
            <person name="Banfield J.F."/>
        </authorList>
    </citation>
    <scope>NUCLEOTIDE SEQUENCE [LARGE SCALE GENOMIC DNA]</scope>
</reference>
<comment type="caution">
    <text evidence="2">The sequence shown here is derived from an EMBL/GenBank/DDBJ whole genome shotgun (WGS) entry which is preliminary data.</text>
</comment>
<accession>A0A0G0GKQ2</accession>
<protein>
    <recommendedName>
        <fullName evidence="4">Glycosyltransferase RgtA/B/C/D-like domain-containing protein</fullName>
    </recommendedName>
</protein>
<feature type="transmembrane region" description="Helical" evidence="1">
    <location>
        <begin position="258"/>
        <end position="274"/>
    </location>
</feature>
<feature type="transmembrane region" description="Helical" evidence="1">
    <location>
        <begin position="131"/>
        <end position="152"/>
    </location>
</feature>
<feature type="transmembrane region" description="Helical" evidence="1">
    <location>
        <begin position="341"/>
        <end position="359"/>
    </location>
</feature>
<feature type="transmembrane region" description="Helical" evidence="1">
    <location>
        <begin position="312"/>
        <end position="329"/>
    </location>
</feature>
<feature type="transmembrane region" description="Helical" evidence="1">
    <location>
        <begin position="158"/>
        <end position="190"/>
    </location>
</feature>
<sequence length="542" mass="62454">MSKTYLNIFYFIYIFILGLFIFLLINLFGNIQFTGMDGGVLVNSAYMGFLDYRPYQDFITAVPPAFLIGGKLAMLIFGLYWNSLVIMSALYAVITFIILAIILNKIGFSKPWSLLIAFYCESVVMIMKSFWYYNEITIITGLLFISAAFLLYQKHRSFFNQLIFVILTTMVLLMKINIAAPLVFFIYMFFLINNKIPKKLSAVLLFMSVLLLLIILGLFKINIVDLINNYLQSSSRTFSIHAWKYNLFIGFPWEVKETFIITIPILLVFLFILIDSWKIKLFKQKNLSAICFSSISILIGLIALGTNNDVNLVDETFVILGASFFIWFWKDKTQNKVLRTIALSCLAGTMVFFSLLGIYKGMTRISLQETSIDLAKEGNAYFYDGSSSVRPLSKLTGYNFFKTLDGSQKLKKTLQQISFVINNISDKKSQLKEAILFGPRIDFAYAVYSVKPPKGLPLWWEAYSDDSQEATKKMVRAFEDKKIKVGIYVNDNDGYSFPFYPSELINYFTNQYDVYYFSELKVYVLKNDQTLDVLRQSLKKFN</sequence>
<proteinExistence type="predicted"/>
<keyword evidence="1" id="KW-0472">Membrane</keyword>
<evidence type="ECO:0000313" key="3">
    <source>
        <dbReference type="Proteomes" id="UP000034917"/>
    </source>
</evidence>
<feature type="transmembrane region" description="Helical" evidence="1">
    <location>
        <begin position="286"/>
        <end position="306"/>
    </location>
</feature>
<gene>
    <name evidence="2" type="ORF">US40_C0001G0064</name>
</gene>